<keyword evidence="1" id="KW-0175">Coiled coil</keyword>
<dbReference type="AlphaFoldDB" id="A0A2A2K8H1"/>
<dbReference type="Proteomes" id="UP000218231">
    <property type="component" value="Unassembled WGS sequence"/>
</dbReference>
<evidence type="ECO:0000256" key="1">
    <source>
        <dbReference type="SAM" id="Coils"/>
    </source>
</evidence>
<evidence type="ECO:0000256" key="2">
    <source>
        <dbReference type="SAM" id="MobiDB-lite"/>
    </source>
</evidence>
<dbReference type="PANTHER" id="PTHR23334">
    <property type="entry name" value="CCAAT/ENHANCER BINDING PROTEIN"/>
    <property type="match status" value="1"/>
</dbReference>
<evidence type="ECO:0000259" key="3">
    <source>
        <dbReference type="Pfam" id="PF07716"/>
    </source>
</evidence>
<dbReference type="InterPro" id="IPR031106">
    <property type="entry name" value="C/EBP"/>
</dbReference>
<dbReference type="Pfam" id="PF07716">
    <property type="entry name" value="bZIP_2"/>
    <property type="match status" value="1"/>
</dbReference>
<gene>
    <name evidence="4" type="ORF">WR25_18560</name>
</gene>
<comment type="caution">
    <text evidence="4">The sequence shown here is derived from an EMBL/GenBank/DDBJ whole genome shotgun (WGS) entry which is preliminary data.</text>
</comment>
<protein>
    <recommendedName>
        <fullName evidence="3">BZIP domain-containing protein</fullName>
    </recommendedName>
</protein>
<dbReference type="GO" id="GO:0000978">
    <property type="term" value="F:RNA polymerase II cis-regulatory region sequence-specific DNA binding"/>
    <property type="evidence" value="ECO:0007669"/>
    <property type="project" value="TreeGrafter"/>
</dbReference>
<proteinExistence type="predicted"/>
<dbReference type="OrthoDB" id="10039716at2759"/>
<evidence type="ECO:0000313" key="4">
    <source>
        <dbReference type="EMBL" id="PAV70218.1"/>
    </source>
</evidence>
<dbReference type="InterPro" id="IPR046347">
    <property type="entry name" value="bZIP_sf"/>
</dbReference>
<dbReference type="GO" id="GO:0000981">
    <property type="term" value="F:DNA-binding transcription factor activity, RNA polymerase II-specific"/>
    <property type="evidence" value="ECO:0007669"/>
    <property type="project" value="TreeGrafter"/>
</dbReference>
<evidence type="ECO:0000313" key="5">
    <source>
        <dbReference type="Proteomes" id="UP000218231"/>
    </source>
</evidence>
<accession>A0A2A2K8H1</accession>
<dbReference type="Gene3D" id="1.20.5.170">
    <property type="match status" value="1"/>
</dbReference>
<dbReference type="GO" id="GO:0006351">
    <property type="term" value="P:DNA-templated transcription"/>
    <property type="evidence" value="ECO:0007669"/>
    <property type="project" value="InterPro"/>
</dbReference>
<dbReference type="STRING" id="2018661.A0A2A2K8H1"/>
<dbReference type="InterPro" id="IPR004827">
    <property type="entry name" value="bZIP"/>
</dbReference>
<dbReference type="PANTHER" id="PTHR23334:SF43">
    <property type="entry name" value="CCAAT_ENHANCER-BINDING PROTEIN HOMOLOG 1-RELATED"/>
    <property type="match status" value="1"/>
</dbReference>
<feature type="domain" description="BZIP" evidence="3">
    <location>
        <begin position="228"/>
        <end position="277"/>
    </location>
</feature>
<organism evidence="4 5">
    <name type="scientific">Diploscapter pachys</name>
    <dbReference type="NCBI Taxonomy" id="2018661"/>
    <lineage>
        <taxon>Eukaryota</taxon>
        <taxon>Metazoa</taxon>
        <taxon>Ecdysozoa</taxon>
        <taxon>Nematoda</taxon>
        <taxon>Chromadorea</taxon>
        <taxon>Rhabditida</taxon>
        <taxon>Rhabditina</taxon>
        <taxon>Rhabditomorpha</taxon>
        <taxon>Rhabditoidea</taxon>
        <taxon>Rhabditidae</taxon>
        <taxon>Diploscapter</taxon>
    </lineage>
</organism>
<feature type="coiled-coil region" evidence="1">
    <location>
        <begin position="240"/>
        <end position="278"/>
    </location>
</feature>
<keyword evidence="5" id="KW-1185">Reference proteome</keyword>
<dbReference type="EMBL" id="LIAE01009328">
    <property type="protein sequence ID" value="PAV70218.1"/>
    <property type="molecule type" value="Genomic_DNA"/>
</dbReference>
<dbReference type="SUPFAM" id="SSF57959">
    <property type="entry name" value="Leucine zipper domain"/>
    <property type="match status" value="1"/>
</dbReference>
<reference evidence="4 5" key="1">
    <citation type="journal article" date="2017" name="Curr. Biol.">
        <title>Genome architecture and evolution of a unichromosomal asexual nematode.</title>
        <authorList>
            <person name="Fradin H."/>
            <person name="Zegar C."/>
            <person name="Gutwein M."/>
            <person name="Lucas J."/>
            <person name="Kovtun M."/>
            <person name="Corcoran D."/>
            <person name="Baugh L.R."/>
            <person name="Kiontke K."/>
            <person name="Gunsalus K."/>
            <person name="Fitch D.H."/>
            <person name="Piano F."/>
        </authorList>
    </citation>
    <scope>NUCLEOTIDE SEQUENCE [LARGE SCALE GENOMIC DNA]</scope>
    <source>
        <strain evidence="4">PF1309</strain>
    </source>
</reference>
<name>A0A2A2K8H1_9BILA</name>
<feature type="region of interest" description="Disordered" evidence="2">
    <location>
        <begin position="172"/>
        <end position="223"/>
    </location>
</feature>
<sequence length="307" mass="35625">MSYRNYPHPTMLIPNEEKQQSLFGARLHPSDVHHQPENNPFQRQDSLALASSLQQADRERYGPHDMLDFLETSMDIDQYLQTFEDLDVPADQVDLDDNELQKAHIIYDHEPHDVYEPFAHNEDIILQPRAESVISSISSYDAGSGTTPLSHVDPQELKNSALSSARHIHHIKNEPQEWEDNMPSTSAASAASRRRSSRDPNDELRSFTPSTKARKYNLKPDTEKANPHYKLKRIRNNDAVRKSRTKAKELQDTMKKENQEMQQRIIELESTITAMKKTEKQDKELIRQMMQKIDNCNCKKTFNLPRH</sequence>